<evidence type="ECO:0000313" key="2">
    <source>
        <dbReference type="Proteomes" id="UP001163046"/>
    </source>
</evidence>
<dbReference type="AlphaFoldDB" id="A0A9X0CRN0"/>
<protein>
    <submittedName>
        <fullName evidence="1">Uncharacterized protein</fullName>
    </submittedName>
</protein>
<keyword evidence="2" id="KW-1185">Reference proteome</keyword>
<name>A0A9X0CRN0_9CNID</name>
<organism evidence="1 2">
    <name type="scientific">Desmophyllum pertusum</name>
    <dbReference type="NCBI Taxonomy" id="174260"/>
    <lineage>
        <taxon>Eukaryota</taxon>
        <taxon>Metazoa</taxon>
        <taxon>Cnidaria</taxon>
        <taxon>Anthozoa</taxon>
        <taxon>Hexacorallia</taxon>
        <taxon>Scleractinia</taxon>
        <taxon>Caryophylliina</taxon>
        <taxon>Caryophylliidae</taxon>
        <taxon>Desmophyllum</taxon>
    </lineage>
</organism>
<reference evidence="1" key="1">
    <citation type="submission" date="2023-01" db="EMBL/GenBank/DDBJ databases">
        <title>Genome assembly of the deep-sea coral Lophelia pertusa.</title>
        <authorList>
            <person name="Herrera S."/>
            <person name="Cordes E."/>
        </authorList>
    </citation>
    <scope>NUCLEOTIDE SEQUENCE</scope>
    <source>
        <strain evidence="1">USNM1676648</strain>
        <tissue evidence="1">Polyp</tissue>
    </source>
</reference>
<dbReference type="Proteomes" id="UP001163046">
    <property type="component" value="Unassembled WGS sequence"/>
</dbReference>
<proteinExistence type="predicted"/>
<dbReference type="EMBL" id="MU826853">
    <property type="protein sequence ID" value="KAJ7371009.1"/>
    <property type="molecule type" value="Genomic_DNA"/>
</dbReference>
<gene>
    <name evidence="1" type="ORF">OS493_028628</name>
</gene>
<comment type="caution">
    <text evidence="1">The sequence shown here is derived from an EMBL/GenBank/DDBJ whole genome shotgun (WGS) entry which is preliminary data.</text>
</comment>
<accession>A0A9X0CRN0</accession>
<evidence type="ECO:0000313" key="1">
    <source>
        <dbReference type="EMBL" id="KAJ7371009.1"/>
    </source>
</evidence>
<sequence length="145" mass="17430">MPLRRSTSCEFTSFTHGTEYRRQERFKERRSQSARKKSVQWSNDLEEVRYFVPHRSRSESIKRKFKKVKKRAEQINDNLKTLRAFTSKGTESKAKRLRLIGRHTNCFSHESGLQSFEEYNKQWDLLFEMYTSRDYSLEATSTETL</sequence>
<dbReference type="OrthoDB" id="5986373at2759"/>